<dbReference type="EMBL" id="BPLR01016639">
    <property type="protein sequence ID" value="GIY85301.1"/>
    <property type="molecule type" value="Genomic_DNA"/>
</dbReference>
<dbReference type="Proteomes" id="UP001054945">
    <property type="component" value="Unassembled WGS sequence"/>
</dbReference>
<dbReference type="AlphaFoldDB" id="A0AAV4WS22"/>
<protein>
    <submittedName>
        <fullName evidence="1">Uncharacterized protein</fullName>
    </submittedName>
</protein>
<organism evidence="1 2">
    <name type="scientific">Caerostris extrusa</name>
    <name type="common">Bark spider</name>
    <name type="synonym">Caerostris bankana</name>
    <dbReference type="NCBI Taxonomy" id="172846"/>
    <lineage>
        <taxon>Eukaryota</taxon>
        <taxon>Metazoa</taxon>
        <taxon>Ecdysozoa</taxon>
        <taxon>Arthropoda</taxon>
        <taxon>Chelicerata</taxon>
        <taxon>Arachnida</taxon>
        <taxon>Araneae</taxon>
        <taxon>Araneomorphae</taxon>
        <taxon>Entelegynae</taxon>
        <taxon>Araneoidea</taxon>
        <taxon>Araneidae</taxon>
        <taxon>Caerostris</taxon>
    </lineage>
</organism>
<name>A0AAV4WS22_CAEEX</name>
<reference evidence="1 2" key="1">
    <citation type="submission" date="2021-06" db="EMBL/GenBank/DDBJ databases">
        <title>Caerostris extrusa draft genome.</title>
        <authorList>
            <person name="Kono N."/>
            <person name="Arakawa K."/>
        </authorList>
    </citation>
    <scope>NUCLEOTIDE SEQUENCE [LARGE SCALE GENOMIC DNA]</scope>
</reference>
<evidence type="ECO:0000313" key="2">
    <source>
        <dbReference type="Proteomes" id="UP001054945"/>
    </source>
</evidence>
<accession>A0AAV4WS22</accession>
<keyword evidence="2" id="KW-1185">Reference proteome</keyword>
<proteinExistence type="predicted"/>
<comment type="caution">
    <text evidence="1">The sequence shown here is derived from an EMBL/GenBank/DDBJ whole genome shotgun (WGS) entry which is preliminary data.</text>
</comment>
<evidence type="ECO:0000313" key="1">
    <source>
        <dbReference type="EMBL" id="GIY85301.1"/>
    </source>
</evidence>
<gene>
    <name evidence="1" type="ORF">CEXT_810411</name>
</gene>
<sequence length="152" mass="17341">MICSPIKAAVQKEEDKVPRHLTVQEVVLFIANLFNQKRSEARWVFKQTWTNTTEALQGQLFHTKIWNISAANRDGGLTWLNTTTDAINDKNDASSNCKIVLTLVMVLSLKSQPQLRPIMETPAFPSVVTWSQNITTAAFFVHRTRFVKFFIC</sequence>